<keyword evidence="2" id="KW-1185">Reference proteome</keyword>
<proteinExistence type="predicted"/>
<protein>
    <recommendedName>
        <fullName evidence="3">Transposase</fullName>
    </recommendedName>
</protein>
<name>A0ABZ0IGS0_9BACT</name>
<evidence type="ECO:0000313" key="2">
    <source>
        <dbReference type="Proteomes" id="UP001302349"/>
    </source>
</evidence>
<organism evidence="1 2">
    <name type="scientific">Imperialibacter roseus</name>
    <dbReference type="NCBI Taxonomy" id="1324217"/>
    <lineage>
        <taxon>Bacteria</taxon>
        <taxon>Pseudomonadati</taxon>
        <taxon>Bacteroidota</taxon>
        <taxon>Cytophagia</taxon>
        <taxon>Cytophagales</taxon>
        <taxon>Flammeovirgaceae</taxon>
        <taxon>Imperialibacter</taxon>
    </lineage>
</organism>
<reference evidence="1 2" key="1">
    <citation type="journal article" date="2023" name="Microbiol. Resour. Announc.">
        <title>Complete Genome Sequence of Imperialibacter roseus strain P4T.</title>
        <authorList>
            <person name="Tizabi D.R."/>
            <person name="Bachvaroff T."/>
            <person name="Hill R.T."/>
        </authorList>
    </citation>
    <scope>NUCLEOTIDE SEQUENCE [LARGE SCALE GENOMIC DNA]</scope>
    <source>
        <strain evidence="1 2">P4T</strain>
    </source>
</reference>
<sequence length="76" mass="8872">MEGKFKVGEMVAERIRPTQKLVVKRQAYNVYYCKMTEDLSRKELVFHERELQAYEGLASKLPVMTVSSKAVEEDMK</sequence>
<dbReference type="RefSeq" id="WP_317487015.1">
    <property type="nucleotide sequence ID" value="NZ_CP136051.1"/>
</dbReference>
<evidence type="ECO:0008006" key="3">
    <source>
        <dbReference type="Google" id="ProtNLM"/>
    </source>
</evidence>
<gene>
    <name evidence="1" type="ORF">RT717_14050</name>
</gene>
<evidence type="ECO:0000313" key="1">
    <source>
        <dbReference type="EMBL" id="WOK04198.1"/>
    </source>
</evidence>
<dbReference type="Proteomes" id="UP001302349">
    <property type="component" value="Chromosome"/>
</dbReference>
<accession>A0ABZ0IGS0</accession>
<dbReference type="EMBL" id="CP136051">
    <property type="protein sequence ID" value="WOK04198.1"/>
    <property type="molecule type" value="Genomic_DNA"/>
</dbReference>